<dbReference type="STRING" id="698762.SAMN00808754_2224"/>
<accession>A0A1W1VXZ4</accession>
<keyword evidence="2" id="KW-1185">Reference proteome</keyword>
<dbReference type="AlphaFoldDB" id="A0A1W1VXZ4"/>
<evidence type="ECO:0008006" key="3">
    <source>
        <dbReference type="Google" id="ProtNLM"/>
    </source>
</evidence>
<reference evidence="1 2" key="1">
    <citation type="submission" date="2017-04" db="EMBL/GenBank/DDBJ databases">
        <authorList>
            <person name="Afonso C.L."/>
            <person name="Miller P.J."/>
            <person name="Scott M.A."/>
            <person name="Spackman E."/>
            <person name="Goraichik I."/>
            <person name="Dimitrov K.M."/>
            <person name="Suarez D.L."/>
            <person name="Swayne D.E."/>
        </authorList>
    </citation>
    <scope>NUCLEOTIDE SEQUENCE [LARGE SCALE GENOMIC DNA]</scope>
    <source>
        <strain evidence="1 2">ToBE</strain>
    </source>
</reference>
<sequence length="196" mass="22347">MVSEYAWLKELTKVICFVPVYVEGVGGGNFTEVWMEDGRKYLVKKKIKTVLKNVASFLGVDIRQVYAAWAVEGRKYVRPLALGPYMTLVPVPVRRPRTRDEGATGYVVVQKVYSCSRVQKEEAPKGFQSVIQFEGGQKLFCLIKFERLAPRIQEGQNVRQQSQKLHEGLAREPLMEKPGTYMTIRVNKDTGEILVF</sequence>
<name>A0A1W1VXZ4_9FIRM</name>
<evidence type="ECO:0000313" key="1">
    <source>
        <dbReference type="EMBL" id="SMB98247.1"/>
    </source>
</evidence>
<evidence type="ECO:0000313" key="2">
    <source>
        <dbReference type="Proteomes" id="UP000192569"/>
    </source>
</evidence>
<proteinExistence type="predicted"/>
<dbReference type="EMBL" id="LT838272">
    <property type="protein sequence ID" value="SMB98247.1"/>
    <property type="molecule type" value="Genomic_DNA"/>
</dbReference>
<dbReference type="OrthoDB" id="2374476at2"/>
<gene>
    <name evidence="1" type="ORF">SAMN00808754_2224</name>
</gene>
<dbReference type="RefSeq" id="WP_084665783.1">
    <property type="nucleotide sequence ID" value="NZ_LT838272.1"/>
</dbReference>
<protein>
    <recommendedName>
        <fullName evidence="3">ComK protein</fullName>
    </recommendedName>
</protein>
<organism evidence="1 2">
    <name type="scientific">Thermanaeromonas toyohensis ToBE</name>
    <dbReference type="NCBI Taxonomy" id="698762"/>
    <lineage>
        <taxon>Bacteria</taxon>
        <taxon>Bacillati</taxon>
        <taxon>Bacillota</taxon>
        <taxon>Clostridia</taxon>
        <taxon>Neomoorellales</taxon>
        <taxon>Neomoorellaceae</taxon>
        <taxon>Thermanaeromonas</taxon>
    </lineage>
</organism>
<dbReference type="Proteomes" id="UP000192569">
    <property type="component" value="Chromosome I"/>
</dbReference>